<name>A0AAV4D589_9GAST</name>
<feature type="compositionally biased region" description="Polar residues" evidence="2">
    <location>
        <begin position="275"/>
        <end position="288"/>
    </location>
</feature>
<feature type="region of interest" description="Disordered" evidence="2">
    <location>
        <begin position="1660"/>
        <end position="1732"/>
    </location>
</feature>
<evidence type="ECO:0000313" key="3">
    <source>
        <dbReference type="EMBL" id="GFO39326.1"/>
    </source>
</evidence>
<feature type="compositionally biased region" description="Basic and acidic residues" evidence="2">
    <location>
        <begin position="579"/>
        <end position="610"/>
    </location>
</feature>
<dbReference type="Proteomes" id="UP000735302">
    <property type="component" value="Unassembled WGS sequence"/>
</dbReference>
<feature type="compositionally biased region" description="Polar residues" evidence="2">
    <location>
        <begin position="1162"/>
        <end position="1171"/>
    </location>
</feature>
<accession>A0AAV4D589</accession>
<feature type="compositionally biased region" description="Polar residues" evidence="2">
    <location>
        <begin position="893"/>
        <end position="916"/>
    </location>
</feature>
<dbReference type="PANTHER" id="PTHR22774">
    <property type="entry name" value="CHOREIN N-TERMINAL DOMAIN-CONTAINING PROTEIN"/>
    <property type="match status" value="1"/>
</dbReference>
<evidence type="ECO:0000313" key="4">
    <source>
        <dbReference type="Proteomes" id="UP000735302"/>
    </source>
</evidence>
<evidence type="ECO:0000256" key="2">
    <source>
        <dbReference type="SAM" id="MobiDB-lite"/>
    </source>
</evidence>
<feature type="compositionally biased region" description="Basic and acidic residues" evidence="2">
    <location>
        <begin position="935"/>
        <end position="948"/>
    </location>
</feature>
<dbReference type="EMBL" id="BLXT01007490">
    <property type="protein sequence ID" value="GFO39326.1"/>
    <property type="molecule type" value="Genomic_DNA"/>
</dbReference>
<feature type="compositionally biased region" description="Basic and acidic residues" evidence="2">
    <location>
        <begin position="490"/>
        <end position="502"/>
    </location>
</feature>
<feature type="compositionally biased region" description="Low complexity" evidence="2">
    <location>
        <begin position="1692"/>
        <end position="1703"/>
    </location>
</feature>
<evidence type="ECO:0000256" key="1">
    <source>
        <dbReference type="SAM" id="Coils"/>
    </source>
</evidence>
<feature type="compositionally biased region" description="Basic and acidic residues" evidence="2">
    <location>
        <begin position="646"/>
        <end position="692"/>
    </location>
</feature>
<gene>
    <name evidence="3" type="ORF">PoB_006583100</name>
</gene>
<dbReference type="PANTHER" id="PTHR22774:SF11">
    <property type="entry name" value="CHOREIN N-TERMINAL DOMAIN-CONTAINING PROTEIN"/>
    <property type="match status" value="1"/>
</dbReference>
<feature type="compositionally biased region" description="Basic and acidic residues" evidence="2">
    <location>
        <begin position="510"/>
        <end position="520"/>
    </location>
</feature>
<organism evidence="3 4">
    <name type="scientific">Plakobranchus ocellatus</name>
    <dbReference type="NCBI Taxonomy" id="259542"/>
    <lineage>
        <taxon>Eukaryota</taxon>
        <taxon>Metazoa</taxon>
        <taxon>Spiralia</taxon>
        <taxon>Lophotrochozoa</taxon>
        <taxon>Mollusca</taxon>
        <taxon>Gastropoda</taxon>
        <taxon>Heterobranchia</taxon>
        <taxon>Euthyneura</taxon>
        <taxon>Panpulmonata</taxon>
        <taxon>Sacoglossa</taxon>
        <taxon>Placobranchoidea</taxon>
        <taxon>Plakobranchidae</taxon>
        <taxon>Plakobranchus</taxon>
    </lineage>
</organism>
<feature type="compositionally biased region" description="Basic and acidic residues" evidence="2">
    <location>
        <begin position="797"/>
        <end position="824"/>
    </location>
</feature>
<feature type="compositionally biased region" description="Basic and acidic residues" evidence="2">
    <location>
        <begin position="374"/>
        <end position="384"/>
    </location>
</feature>
<feature type="compositionally biased region" description="Polar residues" evidence="2">
    <location>
        <begin position="385"/>
        <end position="400"/>
    </location>
</feature>
<feature type="compositionally biased region" description="Low complexity" evidence="2">
    <location>
        <begin position="330"/>
        <end position="343"/>
    </location>
</feature>
<comment type="caution">
    <text evidence="3">The sequence shown here is derived from an EMBL/GenBank/DDBJ whole genome shotgun (WGS) entry which is preliminary data.</text>
</comment>
<sequence length="1789" mass="195730">MDFGEQSPPEHVDMKVEMLMPRVIVPAEERVENQPDRPEAVQLQVSKLVVTNGRTEEGMSRADLQDTLDHYGRAGLFTSQEFPNEESQLRKDLIPPMLYKHADGSDDPFADKAIKVLLSHVAAEDTNSQLSLPDTSSLPSHSLNCNSLKRLASTDLWSIQAEQVWLEFLGAPANKNRPVPFVEALPVTVWLSLTPCPVERDKKDGSGRPVIAAAINGKGMNESKNQSLSLTENLDSTVAGRGKGRNDSQGANVKGGPPISNQDCHNVQHKPYQDHQYQQNSQHLSSSPMMPVLGTSPPFSGSPVREDRIGTSANGGENGGSNIIVRDLGRAYSSSPRVSSRESQGNGKPGYNSLDRRQGLECSGEGSRGSYSGEDQRRSSREGHSATNGTYHSSKAQSKNSRYEDAVDDPRELVVQQQDRDYYSSGNDRSRSYHRSRRDSGVHGNLENSQKSHRHIDDGDTNYVKGRERVMSETAYGGSHQSTRQHHASRRDTQHSLQRQDSRSSSSPPRHSEDTRDRRSRERRLRHSSSSSSEKRDPEVALYGTSGGSNIRGGSTKGHGEMVESRSSAEGQVCCDSPHGMDEHKIRRDVRAEVEDHFPSSDKRHLRGADEEFANLQTHEAHRGSSSRSRHNSDSPDWRGTGNQARLRDKQLQRSSSRDSRSGRHDLARRDNTRDEVSKRSPRDDAARRSVSRDSPVGRRLTREPSRDSSDGRYDSSEQLTKPAAKVRRGGNQSRGAAQHSDDNDCGGSVGWVEEDANGGRRGSRRSSNNTRQHRSQSRGTERDFGSSTGHRYPHVGRGENMDISRPRCMTDDVEDRISRKETPHNSQHLNFDADCDNDIFNQGGNSQSVHDISSDSYFSHMRDCPTRDCNDSMSEKQKSHRYRGEHHDGENCSGSESWGGQVSEHTSSSWSQQHQRPPPDGCKSSLSQEDEDDDVHHPKLHEERDSKSFGSSSSPSLDQKICVLVQVGGKVRAQLNHFQYVFLMRLAESFSSFQDDLSADLLSLASTSAPVHPVTASAATTSTSSLCKPSAPSTLSTENKQEPPQIIIIPLVIKELEFAVVCPYQMHQRTFSDDFSILSPFLPGMNTGQDAVFGEDGETGSTTCFPQLVDGASRAKYKEESTLKPFQHSISFKSHSGSLLEATPKLAPPPEGHQRGRGFTNPAQLGSSQQTSVNMPVPVLNAGGPSPFNFENLRKEPADPLSQSLNSIGKDSGIGIDRKSTGRAGQGRGAARGGNNSNKGGTTDMKKAFTSAFSSFTDKIKNKMEGVDSDDLETMSIRTDTSDDDFEHMSLDDFGEEVPAFLSHDAPQIDSASVNDNYSDLGDPGDSVSMYAESSTTKGKEMWLNRLLSRPEICMDSSPTTGALAWRGPESLKSPGYGLALYRKKQPISVFQVYVVLFKLDHTELCLESEGSRSKARVQLAKLSSIQLGNISYDDFQTRFSSAKGYIQEEVSESPPAKYPVRLKLDSVSTAPAPGSSSSSTNDQVTILAEDLSLQFKMSGLTCLSDFAEDEKLSSDCLPLSLDIRNLLLVLEEDRPPANVTSPGALPTNLHIQQISVERGKDGIFYIAGKSGSTADATHPAVSLSSSATAASSIVTKKPAMVNAVTSPVMSPDGTMALLMASQNEAVLLRRQLEEVRRANRLYEHQLLQWRDTIAASGARNPYSGRATTVGGAGGGQAGSLKKRSSFTVDSLSSSPGSLSGSQQDCSNVGGSLAGGVAPVPRPTPSNEVDPARDELERENLQLQQRMAQLEEDLLTVSKEKESLLQTLQLLQDELLASERRQRAKGKT</sequence>
<feature type="region of interest" description="Disordered" evidence="2">
    <location>
        <begin position="237"/>
        <end position="831"/>
    </location>
</feature>
<feature type="compositionally biased region" description="Basic and acidic residues" evidence="2">
    <location>
        <begin position="701"/>
        <end position="716"/>
    </location>
</feature>
<keyword evidence="4" id="KW-1185">Reference proteome</keyword>
<proteinExistence type="predicted"/>
<feature type="coiled-coil region" evidence="1">
    <location>
        <begin position="1734"/>
        <end position="1782"/>
    </location>
</feature>
<reference evidence="3 4" key="1">
    <citation type="journal article" date="2021" name="Elife">
        <title>Chloroplast acquisition without the gene transfer in kleptoplastic sea slugs, Plakobranchus ocellatus.</title>
        <authorList>
            <person name="Maeda T."/>
            <person name="Takahashi S."/>
            <person name="Yoshida T."/>
            <person name="Shimamura S."/>
            <person name="Takaki Y."/>
            <person name="Nagai Y."/>
            <person name="Toyoda A."/>
            <person name="Suzuki Y."/>
            <person name="Arimoto A."/>
            <person name="Ishii H."/>
            <person name="Satoh N."/>
            <person name="Nishiyama T."/>
            <person name="Hasebe M."/>
            <person name="Maruyama T."/>
            <person name="Minagawa J."/>
            <person name="Obokata J."/>
            <person name="Shigenobu S."/>
        </authorList>
    </citation>
    <scope>NUCLEOTIDE SEQUENCE [LARGE SCALE GENOMIC DNA]</scope>
</reference>
<dbReference type="InterPro" id="IPR026728">
    <property type="entry name" value="BLTP3A/B"/>
</dbReference>
<dbReference type="Pfam" id="PF24917">
    <property type="entry name" value="BLTP3A_B"/>
    <property type="match status" value="3"/>
</dbReference>
<feature type="region of interest" description="Disordered" evidence="2">
    <location>
        <begin position="867"/>
        <end position="957"/>
    </location>
</feature>
<feature type="compositionally biased region" description="Low complexity" evidence="2">
    <location>
        <begin position="361"/>
        <end position="373"/>
    </location>
</feature>
<feature type="compositionally biased region" description="Gly residues" evidence="2">
    <location>
        <begin position="545"/>
        <end position="557"/>
    </location>
</feature>
<keyword evidence="1" id="KW-0175">Coiled coil</keyword>
<feature type="region of interest" description="Disordered" evidence="2">
    <location>
        <begin position="1199"/>
        <end position="1243"/>
    </location>
</feature>
<feature type="region of interest" description="Disordered" evidence="2">
    <location>
        <begin position="1148"/>
        <end position="1171"/>
    </location>
</feature>
<feature type="compositionally biased region" description="Basic and acidic residues" evidence="2">
    <location>
        <begin position="401"/>
        <end position="422"/>
    </location>
</feature>
<protein>
    <submittedName>
        <fullName evidence="3">Uhrf1-binding protein 1-like protein</fullName>
    </submittedName>
</protein>
<feature type="coiled-coil region" evidence="1">
    <location>
        <begin position="1620"/>
        <end position="1647"/>
    </location>
</feature>
<feature type="compositionally biased region" description="Basic and acidic residues" evidence="2">
    <location>
        <begin position="867"/>
        <end position="878"/>
    </location>
</feature>